<protein>
    <submittedName>
        <fullName evidence="1">Uncharacterized protein</fullName>
    </submittedName>
</protein>
<accession>A0A6C0IMY4</accession>
<evidence type="ECO:0000313" key="1">
    <source>
        <dbReference type="EMBL" id="QHT92883.1"/>
    </source>
</evidence>
<organism evidence="1">
    <name type="scientific">viral metagenome</name>
    <dbReference type="NCBI Taxonomy" id="1070528"/>
    <lineage>
        <taxon>unclassified sequences</taxon>
        <taxon>metagenomes</taxon>
        <taxon>organismal metagenomes</taxon>
    </lineage>
</organism>
<dbReference type="AlphaFoldDB" id="A0A6C0IMY4"/>
<proteinExistence type="predicted"/>
<name>A0A6C0IMY4_9ZZZZ</name>
<dbReference type="EMBL" id="MN740195">
    <property type="protein sequence ID" value="QHT92883.1"/>
    <property type="molecule type" value="Genomic_DNA"/>
</dbReference>
<sequence length="120" mass="13984">MSFFIRGGYDTIRKQVLNISLKPTAIWHNGMVLVNKSMVVCTLHPHNVNTLELVNYNDTATLLLNNSIIYENRKLFTYKINLTVTDDSLILNDRSLDKVMDCEYINFTDIKKHNTDRYLN</sequence>
<reference evidence="1" key="1">
    <citation type="journal article" date="2020" name="Nature">
        <title>Giant virus diversity and host interactions through global metagenomics.</title>
        <authorList>
            <person name="Schulz F."/>
            <person name="Roux S."/>
            <person name="Paez-Espino D."/>
            <person name="Jungbluth S."/>
            <person name="Walsh D.A."/>
            <person name="Denef V.J."/>
            <person name="McMahon K.D."/>
            <person name="Konstantinidis K.T."/>
            <person name="Eloe-Fadrosh E.A."/>
            <person name="Kyrpides N.C."/>
            <person name="Woyke T."/>
        </authorList>
    </citation>
    <scope>NUCLEOTIDE SEQUENCE</scope>
    <source>
        <strain evidence="1">GVMAG-M-3300023184-89</strain>
    </source>
</reference>